<evidence type="ECO:0000256" key="6">
    <source>
        <dbReference type="ARBA" id="ARBA00022970"/>
    </source>
</evidence>
<dbReference type="CDD" id="cd06261">
    <property type="entry name" value="TM_PBP2"/>
    <property type="match status" value="1"/>
</dbReference>
<feature type="domain" description="ABC transmembrane type-1" evidence="10">
    <location>
        <begin position="13"/>
        <end position="201"/>
    </location>
</feature>
<name>A0ABU1MEY0_9HYPH</name>
<feature type="transmembrane region" description="Helical" evidence="9">
    <location>
        <begin position="182"/>
        <end position="201"/>
    </location>
</feature>
<reference evidence="11 12" key="1">
    <citation type="submission" date="2023-07" db="EMBL/GenBank/DDBJ databases">
        <title>Sorghum-associated microbial communities from plants grown in Nebraska, USA.</title>
        <authorList>
            <person name="Schachtman D."/>
        </authorList>
    </citation>
    <scope>NUCLEOTIDE SEQUENCE [LARGE SCALE GENOMIC DNA]</scope>
    <source>
        <strain evidence="11 12">DS1730</strain>
    </source>
</reference>
<evidence type="ECO:0000256" key="4">
    <source>
        <dbReference type="ARBA" id="ARBA00022475"/>
    </source>
</evidence>
<proteinExistence type="inferred from homology"/>
<protein>
    <submittedName>
        <fullName evidence="11">Polar amino acid transport system permease protein</fullName>
    </submittedName>
</protein>
<comment type="similarity">
    <text evidence="2">Belongs to the binding-protein-dependent transport system permease family. HisMQ subfamily.</text>
</comment>
<dbReference type="NCBIfam" id="TIGR01726">
    <property type="entry name" value="HEQRo_perm_3TM"/>
    <property type="match status" value="1"/>
</dbReference>
<organism evidence="11 12">
    <name type="scientific">Brucella pseudogrignonensis</name>
    <dbReference type="NCBI Taxonomy" id="419475"/>
    <lineage>
        <taxon>Bacteria</taxon>
        <taxon>Pseudomonadati</taxon>
        <taxon>Pseudomonadota</taxon>
        <taxon>Alphaproteobacteria</taxon>
        <taxon>Hyphomicrobiales</taxon>
        <taxon>Brucellaceae</taxon>
        <taxon>Brucella/Ochrobactrum group</taxon>
        <taxon>Brucella</taxon>
    </lineage>
</organism>
<dbReference type="PANTHER" id="PTHR30614">
    <property type="entry name" value="MEMBRANE COMPONENT OF AMINO ACID ABC TRANSPORTER"/>
    <property type="match status" value="1"/>
</dbReference>
<keyword evidence="6" id="KW-0029">Amino-acid transport</keyword>
<dbReference type="InterPro" id="IPR043429">
    <property type="entry name" value="ArtM/GltK/GlnP/TcyL/YhdX-like"/>
</dbReference>
<evidence type="ECO:0000256" key="3">
    <source>
        <dbReference type="ARBA" id="ARBA00022448"/>
    </source>
</evidence>
<feature type="transmembrane region" description="Helical" evidence="9">
    <location>
        <begin position="79"/>
        <end position="98"/>
    </location>
</feature>
<dbReference type="Gene3D" id="1.10.3720.10">
    <property type="entry name" value="MetI-like"/>
    <property type="match status" value="1"/>
</dbReference>
<evidence type="ECO:0000313" key="12">
    <source>
        <dbReference type="Proteomes" id="UP001184614"/>
    </source>
</evidence>
<keyword evidence="8 9" id="KW-0472">Membrane</keyword>
<keyword evidence="5 9" id="KW-0812">Transmembrane</keyword>
<keyword evidence="3 9" id="KW-0813">Transport</keyword>
<dbReference type="RefSeq" id="WP_200638980.1">
    <property type="nucleotide sequence ID" value="NZ_JAVDQT010000012.1"/>
</dbReference>
<evidence type="ECO:0000313" key="11">
    <source>
        <dbReference type="EMBL" id="MDR6434589.1"/>
    </source>
</evidence>
<evidence type="ECO:0000256" key="8">
    <source>
        <dbReference type="ARBA" id="ARBA00023136"/>
    </source>
</evidence>
<gene>
    <name evidence="11" type="ORF">J2782_004341</name>
</gene>
<comment type="caution">
    <text evidence="11">The sequence shown here is derived from an EMBL/GenBank/DDBJ whole genome shotgun (WGS) entry which is preliminary data.</text>
</comment>
<dbReference type="InterPro" id="IPR035906">
    <property type="entry name" value="MetI-like_sf"/>
</dbReference>
<dbReference type="SUPFAM" id="SSF161098">
    <property type="entry name" value="MetI-like"/>
    <property type="match status" value="1"/>
</dbReference>
<evidence type="ECO:0000256" key="9">
    <source>
        <dbReference type="RuleBase" id="RU363032"/>
    </source>
</evidence>
<dbReference type="PANTHER" id="PTHR30614:SF0">
    <property type="entry name" value="L-CYSTINE TRANSPORT SYSTEM PERMEASE PROTEIN TCYL"/>
    <property type="match status" value="1"/>
</dbReference>
<evidence type="ECO:0000256" key="1">
    <source>
        <dbReference type="ARBA" id="ARBA00004429"/>
    </source>
</evidence>
<comment type="subcellular location">
    <subcellularLocation>
        <location evidence="1">Cell inner membrane</location>
        <topology evidence="1">Multi-pass membrane protein</topology>
    </subcellularLocation>
    <subcellularLocation>
        <location evidence="9">Cell membrane</location>
        <topology evidence="9">Multi-pass membrane protein</topology>
    </subcellularLocation>
</comment>
<feature type="transmembrane region" description="Helical" evidence="9">
    <location>
        <begin position="47"/>
        <end position="73"/>
    </location>
</feature>
<dbReference type="EMBL" id="JAVDQT010000012">
    <property type="protein sequence ID" value="MDR6434589.1"/>
    <property type="molecule type" value="Genomic_DNA"/>
</dbReference>
<evidence type="ECO:0000256" key="2">
    <source>
        <dbReference type="ARBA" id="ARBA00010072"/>
    </source>
</evidence>
<dbReference type="Proteomes" id="UP001184614">
    <property type="component" value="Unassembled WGS sequence"/>
</dbReference>
<accession>A0ABU1MEY0</accession>
<dbReference type="InterPro" id="IPR010065">
    <property type="entry name" value="AA_ABC_transptr_permease_3TM"/>
</dbReference>
<keyword evidence="4" id="KW-1003">Cell membrane</keyword>
<sequence length="214" mass="22965">MTLDNVLLILSGLPWTIALTLGSFGIGCILGVPLLAARRSRIAPIRWIAALLIQVVRALPPILWLFIIFFGIGMGIMPINPFVAALIGLGLIASANMAEIYRGALASLHHGQWEAATALNFGTRYTLIDVVAPQAFRVALPSAASYLIGLMKETAVASTIGVADLAFRGNQVSQLTFKGIEVFALVGLFYIFLSLPVAWLSRSADSYLRAKVAR</sequence>
<evidence type="ECO:0000256" key="5">
    <source>
        <dbReference type="ARBA" id="ARBA00022692"/>
    </source>
</evidence>
<dbReference type="Pfam" id="PF00528">
    <property type="entry name" value="BPD_transp_1"/>
    <property type="match status" value="1"/>
</dbReference>
<dbReference type="InterPro" id="IPR000515">
    <property type="entry name" value="MetI-like"/>
</dbReference>
<evidence type="ECO:0000259" key="10">
    <source>
        <dbReference type="PROSITE" id="PS50928"/>
    </source>
</evidence>
<feature type="transmembrane region" description="Helical" evidence="9">
    <location>
        <begin position="12"/>
        <end position="35"/>
    </location>
</feature>
<evidence type="ECO:0000256" key="7">
    <source>
        <dbReference type="ARBA" id="ARBA00022989"/>
    </source>
</evidence>
<keyword evidence="12" id="KW-1185">Reference proteome</keyword>
<keyword evidence="7 9" id="KW-1133">Transmembrane helix</keyword>
<dbReference type="PROSITE" id="PS50928">
    <property type="entry name" value="ABC_TM1"/>
    <property type="match status" value="1"/>
</dbReference>